<evidence type="ECO:0000313" key="1">
    <source>
        <dbReference type="EnsemblPlants" id="TuG1812G0600001958.01.T01.cds402306"/>
    </source>
</evidence>
<sequence>MVDVELALEPRIHRLHERTITPMLQHPLDERYLSTLRILLDGFLSACNLKKEYAKDEHVDQRGRPARAYQLRSQVTHGVDHVCGLRVRPMVVHPC</sequence>
<dbReference type="Proteomes" id="UP000015106">
    <property type="component" value="Chromosome 6"/>
</dbReference>
<keyword evidence="2" id="KW-1185">Reference proteome</keyword>
<evidence type="ECO:0000313" key="2">
    <source>
        <dbReference type="Proteomes" id="UP000015106"/>
    </source>
</evidence>
<accession>A0A8R7QSI1</accession>
<protein>
    <submittedName>
        <fullName evidence="1">Uncharacterized protein</fullName>
    </submittedName>
</protein>
<organism evidence="1 2">
    <name type="scientific">Triticum urartu</name>
    <name type="common">Red wild einkorn</name>
    <name type="synonym">Crithodium urartu</name>
    <dbReference type="NCBI Taxonomy" id="4572"/>
    <lineage>
        <taxon>Eukaryota</taxon>
        <taxon>Viridiplantae</taxon>
        <taxon>Streptophyta</taxon>
        <taxon>Embryophyta</taxon>
        <taxon>Tracheophyta</taxon>
        <taxon>Spermatophyta</taxon>
        <taxon>Magnoliopsida</taxon>
        <taxon>Liliopsida</taxon>
        <taxon>Poales</taxon>
        <taxon>Poaceae</taxon>
        <taxon>BOP clade</taxon>
        <taxon>Pooideae</taxon>
        <taxon>Triticodae</taxon>
        <taxon>Triticeae</taxon>
        <taxon>Triticinae</taxon>
        <taxon>Triticum</taxon>
    </lineage>
</organism>
<reference evidence="1" key="3">
    <citation type="submission" date="2022-06" db="UniProtKB">
        <authorList>
            <consortium name="EnsemblPlants"/>
        </authorList>
    </citation>
    <scope>IDENTIFICATION</scope>
</reference>
<dbReference type="EnsemblPlants" id="TuG1812G0600001958.01.T01">
    <property type="protein sequence ID" value="TuG1812G0600001958.01.T01.cds402306"/>
    <property type="gene ID" value="TuG1812G0600001958.01"/>
</dbReference>
<proteinExistence type="predicted"/>
<reference evidence="2" key="1">
    <citation type="journal article" date="2013" name="Nature">
        <title>Draft genome of the wheat A-genome progenitor Triticum urartu.</title>
        <authorList>
            <person name="Ling H.Q."/>
            <person name="Zhao S."/>
            <person name="Liu D."/>
            <person name="Wang J."/>
            <person name="Sun H."/>
            <person name="Zhang C."/>
            <person name="Fan H."/>
            <person name="Li D."/>
            <person name="Dong L."/>
            <person name="Tao Y."/>
            <person name="Gao C."/>
            <person name="Wu H."/>
            <person name="Li Y."/>
            <person name="Cui Y."/>
            <person name="Guo X."/>
            <person name="Zheng S."/>
            <person name="Wang B."/>
            <person name="Yu K."/>
            <person name="Liang Q."/>
            <person name="Yang W."/>
            <person name="Lou X."/>
            <person name="Chen J."/>
            <person name="Feng M."/>
            <person name="Jian J."/>
            <person name="Zhang X."/>
            <person name="Luo G."/>
            <person name="Jiang Y."/>
            <person name="Liu J."/>
            <person name="Wang Z."/>
            <person name="Sha Y."/>
            <person name="Zhang B."/>
            <person name="Wu H."/>
            <person name="Tang D."/>
            <person name="Shen Q."/>
            <person name="Xue P."/>
            <person name="Zou S."/>
            <person name="Wang X."/>
            <person name="Liu X."/>
            <person name="Wang F."/>
            <person name="Yang Y."/>
            <person name="An X."/>
            <person name="Dong Z."/>
            <person name="Zhang K."/>
            <person name="Zhang X."/>
            <person name="Luo M.C."/>
            <person name="Dvorak J."/>
            <person name="Tong Y."/>
            <person name="Wang J."/>
            <person name="Yang H."/>
            <person name="Li Z."/>
            <person name="Wang D."/>
            <person name="Zhang A."/>
            <person name="Wang J."/>
        </authorList>
    </citation>
    <scope>NUCLEOTIDE SEQUENCE</scope>
    <source>
        <strain evidence="2">cv. G1812</strain>
    </source>
</reference>
<name>A0A8R7QSI1_TRIUA</name>
<dbReference type="AlphaFoldDB" id="A0A8R7QSI1"/>
<reference evidence="1" key="2">
    <citation type="submission" date="2018-03" db="EMBL/GenBank/DDBJ databases">
        <title>The Triticum urartu genome reveals the dynamic nature of wheat genome evolution.</title>
        <authorList>
            <person name="Ling H."/>
            <person name="Ma B."/>
            <person name="Shi X."/>
            <person name="Liu H."/>
            <person name="Dong L."/>
            <person name="Sun H."/>
            <person name="Cao Y."/>
            <person name="Gao Q."/>
            <person name="Zheng S."/>
            <person name="Li Y."/>
            <person name="Yu Y."/>
            <person name="Du H."/>
            <person name="Qi M."/>
            <person name="Li Y."/>
            <person name="Yu H."/>
            <person name="Cui Y."/>
            <person name="Wang N."/>
            <person name="Chen C."/>
            <person name="Wu H."/>
            <person name="Zhao Y."/>
            <person name="Zhang J."/>
            <person name="Li Y."/>
            <person name="Zhou W."/>
            <person name="Zhang B."/>
            <person name="Hu W."/>
            <person name="Eijk M."/>
            <person name="Tang J."/>
            <person name="Witsenboer H."/>
            <person name="Zhao S."/>
            <person name="Li Z."/>
            <person name="Zhang A."/>
            <person name="Wang D."/>
            <person name="Liang C."/>
        </authorList>
    </citation>
    <scope>NUCLEOTIDE SEQUENCE [LARGE SCALE GENOMIC DNA]</scope>
    <source>
        <strain evidence="1">cv. G1812</strain>
    </source>
</reference>
<dbReference type="Gramene" id="TuG1812G0600001958.01.T01">
    <property type="protein sequence ID" value="TuG1812G0600001958.01.T01.cds402306"/>
    <property type="gene ID" value="TuG1812G0600001958.01"/>
</dbReference>